<dbReference type="PANTHER" id="PTHR23024:SF24">
    <property type="entry name" value="ALPHA_BETA HYDROLASE FOLD-3 DOMAIN-CONTAINING PROTEIN"/>
    <property type="match status" value="1"/>
</dbReference>
<sequence>MDETRRLLALLNETFPDVAALPPLEARAAVDARIRPPGNLDDVADAEDHRLEVGGHGLPVRLYRPHPEDAIAGVPTTVYAHGGGFLHGSIEGHDGWCRTWARRTGGPVVSVGYRKAPEHRAPAAWEDMVAAVRWTVQRGHGAHGILVAGDSSGGNLAAGAAVALRGDAAVRVRGQVLLYPFLDPTMSSETYRTRADGYFITAAILAAYWRHYLGADPADRATRDRAAADPRIAPGAADLRGVAPAIVVTAGLDPLHGEGAAYAEQLREAGGVVLHRHHPDQFHGFLTIPGYGPARAAADMLWADIRSLFAPHRQEHA</sequence>
<name>A0ABY3RPT1_9MICO</name>
<reference evidence="3 4" key="1">
    <citation type="submission" date="2023-01" db="EMBL/GenBank/DDBJ databases">
        <title>Characterization of estradiol degrading bacteria Microbacterium sp. MZT7 and reveal degrading genes through genome analysis.</title>
        <authorList>
            <person name="Hao P."/>
            <person name="Gao Y."/>
        </authorList>
    </citation>
    <scope>NUCLEOTIDE SEQUENCE [LARGE SCALE GENOMIC DNA]</scope>
    <source>
        <strain evidence="3 4">MZT7</strain>
    </source>
</reference>
<proteinExistence type="predicted"/>
<keyword evidence="4" id="KW-1185">Reference proteome</keyword>
<dbReference type="PANTHER" id="PTHR23024">
    <property type="entry name" value="ARYLACETAMIDE DEACETYLASE"/>
    <property type="match status" value="1"/>
</dbReference>
<dbReference type="PROSITE" id="PS01174">
    <property type="entry name" value="LIPASE_GDXG_SER"/>
    <property type="match status" value="1"/>
</dbReference>
<evidence type="ECO:0000259" key="2">
    <source>
        <dbReference type="Pfam" id="PF07859"/>
    </source>
</evidence>
<dbReference type="InterPro" id="IPR029058">
    <property type="entry name" value="AB_hydrolase_fold"/>
</dbReference>
<evidence type="ECO:0000313" key="4">
    <source>
        <dbReference type="Proteomes" id="UP001199642"/>
    </source>
</evidence>
<dbReference type="SUPFAM" id="SSF53474">
    <property type="entry name" value="alpha/beta-Hydrolases"/>
    <property type="match status" value="1"/>
</dbReference>
<gene>
    <name evidence="3" type="ORF">K8F61_15780</name>
</gene>
<keyword evidence="3" id="KW-0378">Hydrolase</keyword>
<dbReference type="RefSeq" id="WP_231819802.1">
    <property type="nucleotide sequence ID" value="NZ_CP082781.1"/>
</dbReference>
<dbReference type="Proteomes" id="UP001199642">
    <property type="component" value="Chromosome"/>
</dbReference>
<dbReference type="InterPro" id="IPR050466">
    <property type="entry name" value="Carboxylest/Gibb_receptor"/>
</dbReference>
<dbReference type="EMBL" id="CP082781">
    <property type="protein sequence ID" value="UGS26083.1"/>
    <property type="molecule type" value="Genomic_DNA"/>
</dbReference>
<feature type="domain" description="Alpha/beta hydrolase fold-3" evidence="2">
    <location>
        <begin position="78"/>
        <end position="286"/>
    </location>
</feature>
<dbReference type="Gene3D" id="3.40.50.1820">
    <property type="entry name" value="alpha/beta hydrolase"/>
    <property type="match status" value="1"/>
</dbReference>
<organism evidence="3 4">
    <name type="scientific">Microbacterium resistens</name>
    <dbReference type="NCBI Taxonomy" id="156977"/>
    <lineage>
        <taxon>Bacteria</taxon>
        <taxon>Bacillati</taxon>
        <taxon>Actinomycetota</taxon>
        <taxon>Actinomycetes</taxon>
        <taxon>Micrococcales</taxon>
        <taxon>Microbacteriaceae</taxon>
        <taxon>Microbacterium</taxon>
    </lineage>
</organism>
<dbReference type="Pfam" id="PF07859">
    <property type="entry name" value="Abhydrolase_3"/>
    <property type="match status" value="1"/>
</dbReference>
<accession>A0ABY3RPT1</accession>
<dbReference type="InterPro" id="IPR013094">
    <property type="entry name" value="AB_hydrolase_3"/>
</dbReference>
<evidence type="ECO:0000256" key="1">
    <source>
        <dbReference type="PROSITE-ProRule" id="PRU10038"/>
    </source>
</evidence>
<evidence type="ECO:0000313" key="3">
    <source>
        <dbReference type="EMBL" id="UGS26083.1"/>
    </source>
</evidence>
<feature type="active site" evidence="1">
    <location>
        <position position="151"/>
    </location>
</feature>
<dbReference type="GO" id="GO:0016787">
    <property type="term" value="F:hydrolase activity"/>
    <property type="evidence" value="ECO:0007669"/>
    <property type="project" value="UniProtKB-KW"/>
</dbReference>
<protein>
    <submittedName>
        <fullName evidence="3">Alpha/beta hydrolase</fullName>
    </submittedName>
</protein>
<dbReference type="InterPro" id="IPR033140">
    <property type="entry name" value="Lipase_GDXG_put_SER_AS"/>
</dbReference>